<dbReference type="PANTHER" id="PTHR38459">
    <property type="entry name" value="PROPHAGE BACTOPRENOL-LINKED GLUCOSE TRANSLOCASE HOMOLOG"/>
    <property type="match status" value="1"/>
</dbReference>
<sequence>MRAQPAISARLGALARELVKFAVVGGAGVAVNFAVFNLLHLGFDVRVGRANVAAISVAVFFNYLGFRHFTYRDRERLARRRELGLFLLFSLVGLVIETGLVYATTYVFHWDSAVEVNVFKVVGIGVASVFRFLSYRMWVFRVAPPQARAAGDREAEHAGI</sequence>
<evidence type="ECO:0000313" key="9">
    <source>
        <dbReference type="Proteomes" id="UP001596413"/>
    </source>
</evidence>
<dbReference type="RefSeq" id="WP_386418109.1">
    <property type="nucleotide sequence ID" value="NZ_JBHSZO010000048.1"/>
</dbReference>
<comment type="subcellular location">
    <subcellularLocation>
        <location evidence="1">Membrane</location>
        <topology evidence="1">Multi-pass membrane protein</topology>
    </subcellularLocation>
</comment>
<feature type="transmembrane region" description="Helical" evidence="6">
    <location>
        <begin position="21"/>
        <end position="41"/>
    </location>
</feature>
<keyword evidence="9" id="KW-1185">Reference proteome</keyword>
<evidence type="ECO:0000256" key="3">
    <source>
        <dbReference type="ARBA" id="ARBA00022692"/>
    </source>
</evidence>
<evidence type="ECO:0000256" key="5">
    <source>
        <dbReference type="ARBA" id="ARBA00023136"/>
    </source>
</evidence>
<name>A0ABW2GNG3_9ACTN</name>
<dbReference type="Proteomes" id="UP001596413">
    <property type="component" value="Unassembled WGS sequence"/>
</dbReference>
<organism evidence="8 9">
    <name type="scientific">Streptomyces polyrhachis</name>
    <dbReference type="NCBI Taxonomy" id="1282885"/>
    <lineage>
        <taxon>Bacteria</taxon>
        <taxon>Bacillati</taxon>
        <taxon>Actinomycetota</taxon>
        <taxon>Actinomycetes</taxon>
        <taxon>Kitasatosporales</taxon>
        <taxon>Streptomycetaceae</taxon>
        <taxon>Streptomyces</taxon>
    </lineage>
</organism>
<evidence type="ECO:0000259" key="7">
    <source>
        <dbReference type="Pfam" id="PF04138"/>
    </source>
</evidence>
<dbReference type="InterPro" id="IPR051401">
    <property type="entry name" value="GtrA_CellWall_Glycosyl"/>
</dbReference>
<keyword evidence="5 6" id="KW-0472">Membrane</keyword>
<gene>
    <name evidence="8" type="ORF">ACFQLX_23120</name>
</gene>
<keyword evidence="4 6" id="KW-1133">Transmembrane helix</keyword>
<evidence type="ECO:0000256" key="6">
    <source>
        <dbReference type="SAM" id="Phobius"/>
    </source>
</evidence>
<evidence type="ECO:0000256" key="1">
    <source>
        <dbReference type="ARBA" id="ARBA00004141"/>
    </source>
</evidence>
<feature type="transmembrane region" description="Helical" evidence="6">
    <location>
        <begin position="114"/>
        <end position="133"/>
    </location>
</feature>
<dbReference type="Pfam" id="PF04138">
    <property type="entry name" value="GtrA_DPMS_TM"/>
    <property type="match status" value="1"/>
</dbReference>
<protein>
    <submittedName>
        <fullName evidence="8">GtrA family protein</fullName>
    </submittedName>
</protein>
<proteinExistence type="inferred from homology"/>
<evidence type="ECO:0000256" key="2">
    <source>
        <dbReference type="ARBA" id="ARBA00009399"/>
    </source>
</evidence>
<keyword evidence="3 6" id="KW-0812">Transmembrane</keyword>
<feature type="transmembrane region" description="Helical" evidence="6">
    <location>
        <begin position="47"/>
        <end position="64"/>
    </location>
</feature>
<evidence type="ECO:0000313" key="8">
    <source>
        <dbReference type="EMBL" id="MFC7221025.1"/>
    </source>
</evidence>
<dbReference type="InterPro" id="IPR007267">
    <property type="entry name" value="GtrA_DPMS_TM"/>
</dbReference>
<comment type="caution">
    <text evidence="8">The sequence shown here is derived from an EMBL/GenBank/DDBJ whole genome shotgun (WGS) entry which is preliminary data.</text>
</comment>
<reference evidence="9" key="1">
    <citation type="journal article" date="2019" name="Int. J. Syst. Evol. Microbiol.">
        <title>The Global Catalogue of Microorganisms (GCM) 10K type strain sequencing project: providing services to taxonomists for standard genome sequencing and annotation.</title>
        <authorList>
            <consortium name="The Broad Institute Genomics Platform"/>
            <consortium name="The Broad Institute Genome Sequencing Center for Infectious Disease"/>
            <person name="Wu L."/>
            <person name="Ma J."/>
        </authorList>
    </citation>
    <scope>NUCLEOTIDE SEQUENCE [LARGE SCALE GENOMIC DNA]</scope>
    <source>
        <strain evidence="9">CGMCC 1.13681</strain>
    </source>
</reference>
<feature type="transmembrane region" description="Helical" evidence="6">
    <location>
        <begin position="85"/>
        <end position="108"/>
    </location>
</feature>
<accession>A0ABW2GNG3</accession>
<evidence type="ECO:0000256" key="4">
    <source>
        <dbReference type="ARBA" id="ARBA00022989"/>
    </source>
</evidence>
<dbReference type="PANTHER" id="PTHR38459:SF1">
    <property type="entry name" value="PROPHAGE BACTOPRENOL-LINKED GLUCOSE TRANSLOCASE HOMOLOG"/>
    <property type="match status" value="1"/>
</dbReference>
<dbReference type="EMBL" id="JBHSZO010000048">
    <property type="protein sequence ID" value="MFC7221025.1"/>
    <property type="molecule type" value="Genomic_DNA"/>
</dbReference>
<feature type="domain" description="GtrA/DPMS transmembrane" evidence="7">
    <location>
        <begin position="20"/>
        <end position="140"/>
    </location>
</feature>
<comment type="similarity">
    <text evidence="2">Belongs to the GtrA family.</text>
</comment>